<organism evidence="2 3">
    <name type="scientific">Pedobacter punctiformis</name>
    <dbReference type="NCBI Taxonomy" id="3004097"/>
    <lineage>
        <taxon>Bacteria</taxon>
        <taxon>Pseudomonadati</taxon>
        <taxon>Bacteroidota</taxon>
        <taxon>Sphingobacteriia</taxon>
        <taxon>Sphingobacteriales</taxon>
        <taxon>Sphingobacteriaceae</taxon>
        <taxon>Pedobacter</taxon>
    </lineage>
</organism>
<dbReference type="PROSITE" id="PS51257">
    <property type="entry name" value="PROKAR_LIPOPROTEIN"/>
    <property type="match status" value="1"/>
</dbReference>
<evidence type="ECO:0000313" key="3">
    <source>
        <dbReference type="Proteomes" id="UP001144347"/>
    </source>
</evidence>
<reference evidence="2" key="1">
    <citation type="submission" date="2022-12" db="EMBL/GenBank/DDBJ databases">
        <title>Genome sequence of HCMS5-2.</title>
        <authorList>
            <person name="Woo H."/>
        </authorList>
    </citation>
    <scope>NUCLEOTIDE SEQUENCE</scope>
    <source>
        <strain evidence="2">HCMS5-2</strain>
    </source>
</reference>
<gene>
    <name evidence="2" type="ORF">O0955_17555</name>
</gene>
<dbReference type="EMBL" id="JAPWGM010000007">
    <property type="protein sequence ID" value="MCZ4245821.1"/>
    <property type="molecule type" value="Genomic_DNA"/>
</dbReference>
<keyword evidence="1" id="KW-0732">Signal</keyword>
<accession>A0ABT4LD35</accession>
<dbReference type="Proteomes" id="UP001144347">
    <property type="component" value="Unassembled WGS sequence"/>
</dbReference>
<evidence type="ECO:0000313" key="2">
    <source>
        <dbReference type="EMBL" id="MCZ4245821.1"/>
    </source>
</evidence>
<evidence type="ECO:0000256" key="1">
    <source>
        <dbReference type="SAM" id="SignalP"/>
    </source>
</evidence>
<feature type="signal peptide" evidence="1">
    <location>
        <begin position="1"/>
        <end position="19"/>
    </location>
</feature>
<sequence>MKRFLYTILLIASASILFTSCKSTSSKMNAFVLSYNASAKPNGIVYSTNAEALYDKKIIKIRIVTNYALEDTKNGIVDKFLPTLFVQLLAGEDLARELINEEGVNFEVTFFTIRLSEFSSITIDKKKLAELEKEAKGKINADDLLNNTGNSKIKNILSILNKNLPVKDKNTGLTILKIDINDKNELLYDISVPNSIAEKIKGKDASEVLKDDILRNGNSKQLFMNVRSLGITTLKYKYRDEKGNYLNEITLTQQDFNLP</sequence>
<name>A0ABT4LD35_9SPHI</name>
<dbReference type="RefSeq" id="WP_269428864.1">
    <property type="nucleotide sequence ID" value="NZ_JAPWGM010000007.1"/>
</dbReference>
<feature type="chain" id="PRO_5045879177" description="Lipoprotein" evidence="1">
    <location>
        <begin position="20"/>
        <end position="259"/>
    </location>
</feature>
<keyword evidence="3" id="KW-1185">Reference proteome</keyword>
<protein>
    <recommendedName>
        <fullName evidence="4">Lipoprotein</fullName>
    </recommendedName>
</protein>
<comment type="caution">
    <text evidence="2">The sequence shown here is derived from an EMBL/GenBank/DDBJ whole genome shotgun (WGS) entry which is preliminary data.</text>
</comment>
<proteinExistence type="predicted"/>
<evidence type="ECO:0008006" key="4">
    <source>
        <dbReference type="Google" id="ProtNLM"/>
    </source>
</evidence>